<dbReference type="AlphaFoldDB" id="A0A9W9MR75"/>
<reference evidence="2" key="2">
    <citation type="journal article" date="2023" name="IMA Fungus">
        <title>Comparative genomic study of the Penicillium genus elucidates a diverse pangenome and 15 lateral gene transfer events.</title>
        <authorList>
            <person name="Petersen C."/>
            <person name="Sorensen T."/>
            <person name="Nielsen M.R."/>
            <person name="Sondergaard T.E."/>
            <person name="Sorensen J.L."/>
            <person name="Fitzpatrick D.A."/>
            <person name="Frisvad J.C."/>
            <person name="Nielsen K.L."/>
        </authorList>
    </citation>
    <scope>NUCLEOTIDE SEQUENCE</scope>
    <source>
        <strain evidence="2">IBT 16849</strain>
    </source>
</reference>
<accession>A0A9W9MR75</accession>
<dbReference type="SUPFAM" id="SSF56112">
    <property type="entry name" value="Protein kinase-like (PK-like)"/>
    <property type="match status" value="1"/>
</dbReference>
<dbReference type="InterPro" id="IPR011009">
    <property type="entry name" value="Kinase-like_dom_sf"/>
</dbReference>
<dbReference type="EMBL" id="JAPQKP010000002">
    <property type="protein sequence ID" value="KAJ5205974.1"/>
    <property type="molecule type" value="Genomic_DNA"/>
</dbReference>
<gene>
    <name evidence="2" type="ORF">N7472_002422</name>
</gene>
<feature type="region of interest" description="Disordered" evidence="1">
    <location>
        <begin position="14"/>
        <end position="41"/>
    </location>
</feature>
<organism evidence="2 3">
    <name type="scientific">Penicillium cf. griseofulvum</name>
    <dbReference type="NCBI Taxonomy" id="2972120"/>
    <lineage>
        <taxon>Eukaryota</taxon>
        <taxon>Fungi</taxon>
        <taxon>Dikarya</taxon>
        <taxon>Ascomycota</taxon>
        <taxon>Pezizomycotina</taxon>
        <taxon>Eurotiomycetes</taxon>
        <taxon>Eurotiomycetidae</taxon>
        <taxon>Eurotiales</taxon>
        <taxon>Aspergillaceae</taxon>
        <taxon>Penicillium</taxon>
    </lineage>
</organism>
<evidence type="ECO:0000313" key="2">
    <source>
        <dbReference type="EMBL" id="KAJ5205974.1"/>
    </source>
</evidence>
<evidence type="ECO:0000313" key="3">
    <source>
        <dbReference type="Proteomes" id="UP001150879"/>
    </source>
</evidence>
<evidence type="ECO:0008006" key="4">
    <source>
        <dbReference type="Google" id="ProtNLM"/>
    </source>
</evidence>
<dbReference type="Proteomes" id="UP001150879">
    <property type="component" value="Unassembled WGS sequence"/>
</dbReference>
<evidence type="ECO:0000256" key="1">
    <source>
        <dbReference type="SAM" id="MobiDB-lite"/>
    </source>
</evidence>
<protein>
    <recommendedName>
        <fullName evidence="4">Protein kinase domain-containing protein</fullName>
    </recommendedName>
</protein>
<keyword evidence="3" id="KW-1185">Reference proteome</keyword>
<comment type="caution">
    <text evidence="2">The sequence shown here is derived from an EMBL/GenBank/DDBJ whole genome shotgun (WGS) entry which is preliminary data.</text>
</comment>
<name>A0A9W9MR75_9EURO</name>
<reference evidence="2" key="1">
    <citation type="submission" date="2022-11" db="EMBL/GenBank/DDBJ databases">
        <authorList>
            <person name="Petersen C."/>
        </authorList>
    </citation>
    <scope>NUCLEOTIDE SEQUENCE</scope>
    <source>
        <strain evidence="2">IBT 16849</strain>
    </source>
</reference>
<sequence>MALSEPRYHESPVFFRHKHRLRGNEPQPPQPPSAPSAPTAQTITPTSVVLDYGQGTPMIVNCVHQLSNPNEDAKAVCLADLDGRSVIIKCWRFDLEELGFGHNEHPPPPHGTHLFAKRISRGKIICSSVFPSGYIIVLEYRDGARLSTIWHKLNELERTHIQTQSFNGINALRQVVVRLSDPRMHNMLYDRQRRTVTLHDFEVAV</sequence>
<proteinExistence type="predicted"/>
<feature type="compositionally biased region" description="Pro residues" evidence="1">
    <location>
        <begin position="26"/>
        <end position="35"/>
    </location>
</feature>